<evidence type="ECO:0000256" key="3">
    <source>
        <dbReference type="ARBA" id="ARBA00023125"/>
    </source>
</evidence>
<dbReference type="Pfam" id="PF00319">
    <property type="entry name" value="SRF-TF"/>
    <property type="match status" value="1"/>
</dbReference>
<evidence type="ECO:0000256" key="1">
    <source>
        <dbReference type="ARBA" id="ARBA00004123"/>
    </source>
</evidence>
<dbReference type="SUPFAM" id="SSF55455">
    <property type="entry name" value="SRF-like"/>
    <property type="match status" value="1"/>
</dbReference>
<keyword evidence="9" id="KW-1185">Reference proteome</keyword>
<evidence type="ECO:0000256" key="5">
    <source>
        <dbReference type="ARBA" id="ARBA00023242"/>
    </source>
</evidence>
<evidence type="ECO:0000313" key="8">
    <source>
        <dbReference type="EMBL" id="KYP44516.1"/>
    </source>
</evidence>
<evidence type="ECO:0000313" key="9">
    <source>
        <dbReference type="Proteomes" id="UP000075243"/>
    </source>
</evidence>
<dbReference type="GO" id="GO:0000978">
    <property type="term" value="F:RNA polymerase II cis-regulatory region sequence-specific DNA binding"/>
    <property type="evidence" value="ECO:0007669"/>
    <property type="project" value="TreeGrafter"/>
</dbReference>
<dbReference type="InterPro" id="IPR002100">
    <property type="entry name" value="TF_MADSbox"/>
</dbReference>
<dbReference type="PANTHER" id="PTHR11945">
    <property type="entry name" value="MADS BOX PROTEIN"/>
    <property type="match status" value="1"/>
</dbReference>
<dbReference type="OrthoDB" id="1692623at2759"/>
<name>A0A151RPP1_CAJCA</name>
<dbReference type="STRING" id="3821.A0A151RPP1"/>
<reference evidence="8" key="1">
    <citation type="journal article" date="2012" name="Nat. Biotechnol.">
        <title>Draft genome sequence of pigeonpea (Cajanus cajan), an orphan legume crop of resource-poor farmers.</title>
        <authorList>
            <person name="Varshney R.K."/>
            <person name="Chen W."/>
            <person name="Li Y."/>
            <person name="Bharti A.K."/>
            <person name="Saxena R.K."/>
            <person name="Schlueter J.A."/>
            <person name="Donoghue M.T."/>
            <person name="Azam S."/>
            <person name="Fan G."/>
            <person name="Whaley A.M."/>
            <person name="Farmer A.D."/>
            <person name="Sheridan J."/>
            <person name="Iwata A."/>
            <person name="Tuteja R."/>
            <person name="Penmetsa R.V."/>
            <person name="Wu W."/>
            <person name="Upadhyaya H.D."/>
            <person name="Yang S.P."/>
            <person name="Shah T."/>
            <person name="Saxena K.B."/>
            <person name="Michael T."/>
            <person name="McCombie W.R."/>
            <person name="Yang B."/>
            <person name="Zhang G."/>
            <person name="Yang H."/>
            <person name="Wang J."/>
            <person name="Spillane C."/>
            <person name="Cook D.R."/>
            <person name="May G.D."/>
            <person name="Xu X."/>
            <person name="Jackson S.A."/>
        </authorList>
    </citation>
    <scope>NUCLEOTIDE SEQUENCE [LARGE SCALE GENOMIC DNA]</scope>
</reference>
<feature type="domain" description="MADS-box" evidence="7">
    <location>
        <begin position="1"/>
        <end position="50"/>
    </location>
</feature>
<dbReference type="FunFam" id="3.40.1810.10:FF:000018">
    <property type="entry name" value="agamous-like MADS-box protein AGL80"/>
    <property type="match status" value="1"/>
</dbReference>
<dbReference type="GO" id="GO:0046983">
    <property type="term" value="F:protein dimerization activity"/>
    <property type="evidence" value="ECO:0007669"/>
    <property type="project" value="InterPro"/>
</dbReference>
<keyword evidence="2" id="KW-0805">Transcription regulation</keyword>
<dbReference type="Gene3D" id="3.40.1810.10">
    <property type="entry name" value="Transcription factor, MADS-box"/>
    <property type="match status" value="1"/>
</dbReference>
<dbReference type="GO" id="GO:0005634">
    <property type="term" value="C:nucleus"/>
    <property type="evidence" value="ECO:0007669"/>
    <property type="project" value="UniProtKB-SubCell"/>
</dbReference>
<dbReference type="PANTHER" id="PTHR11945:SF387">
    <property type="entry name" value="AGAMOUS-LIKE MADS-BOX PROTEIN AGL80"/>
    <property type="match status" value="1"/>
</dbReference>
<sequence>MPRSKVKLAFIVNNSTRRAAYRKRKKGMLKKIDELSTLCGIEACAIIYSSYDPEPVAWPSERGVHKVLGRLKNMSESDQNKKMVNQKSLITKKIQKCQEQLDKLVKENKKKEMTMFMIHCLNAGTVLPDSIKFDMNNSHGLDMVANAMQWQLFKDWLNDDDETVVPPSFGDAN</sequence>
<dbReference type="SMART" id="SM00432">
    <property type="entry name" value="MADS"/>
    <property type="match status" value="1"/>
</dbReference>
<dbReference type="AlphaFoldDB" id="A0A151RPP1"/>
<dbReference type="GO" id="GO:0045944">
    <property type="term" value="P:positive regulation of transcription by RNA polymerase II"/>
    <property type="evidence" value="ECO:0007669"/>
    <property type="project" value="InterPro"/>
</dbReference>
<dbReference type="Gramene" id="C.cajan_32025.t">
    <property type="protein sequence ID" value="C.cajan_32025.t.cds1"/>
    <property type="gene ID" value="C.cajan_32025"/>
</dbReference>
<keyword evidence="4" id="KW-0804">Transcription</keyword>
<organism evidence="8 9">
    <name type="scientific">Cajanus cajan</name>
    <name type="common">Pigeon pea</name>
    <name type="synonym">Cajanus indicus</name>
    <dbReference type="NCBI Taxonomy" id="3821"/>
    <lineage>
        <taxon>Eukaryota</taxon>
        <taxon>Viridiplantae</taxon>
        <taxon>Streptophyta</taxon>
        <taxon>Embryophyta</taxon>
        <taxon>Tracheophyta</taxon>
        <taxon>Spermatophyta</taxon>
        <taxon>Magnoliopsida</taxon>
        <taxon>eudicotyledons</taxon>
        <taxon>Gunneridae</taxon>
        <taxon>Pentapetalae</taxon>
        <taxon>rosids</taxon>
        <taxon>fabids</taxon>
        <taxon>Fabales</taxon>
        <taxon>Fabaceae</taxon>
        <taxon>Papilionoideae</taxon>
        <taxon>50 kb inversion clade</taxon>
        <taxon>NPAAA clade</taxon>
        <taxon>indigoferoid/millettioid clade</taxon>
        <taxon>Phaseoleae</taxon>
        <taxon>Cajanus</taxon>
    </lineage>
</organism>
<dbReference type="PROSITE" id="PS50066">
    <property type="entry name" value="MADS_BOX_2"/>
    <property type="match status" value="1"/>
</dbReference>
<dbReference type="OMA" id="DENHHEA"/>
<dbReference type="GO" id="GO:0000981">
    <property type="term" value="F:DNA-binding transcription factor activity, RNA polymerase II-specific"/>
    <property type="evidence" value="ECO:0007669"/>
    <property type="project" value="InterPro"/>
</dbReference>
<keyword evidence="3" id="KW-0238">DNA-binding</keyword>
<protein>
    <submittedName>
        <fullName evidence="8">Agamous-like MADS-box protein AGL80</fullName>
    </submittedName>
</protein>
<accession>A0A151RPP1</accession>
<dbReference type="PRINTS" id="PR00404">
    <property type="entry name" value="MADSDOMAIN"/>
</dbReference>
<dbReference type="Proteomes" id="UP000075243">
    <property type="component" value="Unassembled WGS sequence"/>
</dbReference>
<evidence type="ECO:0000256" key="4">
    <source>
        <dbReference type="ARBA" id="ARBA00023163"/>
    </source>
</evidence>
<gene>
    <name evidence="8" type="ORF">KK1_033974</name>
</gene>
<evidence type="ECO:0000256" key="6">
    <source>
        <dbReference type="SAM" id="Coils"/>
    </source>
</evidence>
<keyword evidence="6" id="KW-0175">Coiled coil</keyword>
<dbReference type="EMBL" id="KQ483623">
    <property type="protein sequence ID" value="KYP44516.1"/>
    <property type="molecule type" value="Genomic_DNA"/>
</dbReference>
<evidence type="ECO:0000256" key="2">
    <source>
        <dbReference type="ARBA" id="ARBA00023015"/>
    </source>
</evidence>
<dbReference type="InterPro" id="IPR033897">
    <property type="entry name" value="SRF-like_MADS-box"/>
</dbReference>
<proteinExistence type="predicted"/>
<dbReference type="InterPro" id="IPR036879">
    <property type="entry name" value="TF_MADSbox_sf"/>
</dbReference>
<dbReference type="CDD" id="cd00266">
    <property type="entry name" value="MADS_SRF_like"/>
    <property type="match status" value="1"/>
</dbReference>
<evidence type="ECO:0000259" key="7">
    <source>
        <dbReference type="PROSITE" id="PS50066"/>
    </source>
</evidence>
<comment type="subcellular location">
    <subcellularLocation>
        <location evidence="1">Nucleus</location>
    </subcellularLocation>
</comment>
<feature type="coiled-coil region" evidence="6">
    <location>
        <begin position="87"/>
        <end position="114"/>
    </location>
</feature>
<keyword evidence="5" id="KW-0539">Nucleus</keyword>